<dbReference type="Pfam" id="PF00534">
    <property type="entry name" value="Glycos_transf_1"/>
    <property type="match status" value="1"/>
</dbReference>
<keyword evidence="3" id="KW-0808">Transferase</keyword>
<dbReference type="PANTHER" id="PTHR45947:SF3">
    <property type="entry name" value="SULFOQUINOVOSYL TRANSFERASE SQD2"/>
    <property type="match status" value="1"/>
</dbReference>
<evidence type="ECO:0000259" key="2">
    <source>
        <dbReference type="Pfam" id="PF13439"/>
    </source>
</evidence>
<gene>
    <name evidence="3" type="ORF">C8P64_2791</name>
</gene>
<evidence type="ECO:0000259" key="1">
    <source>
        <dbReference type="Pfam" id="PF00534"/>
    </source>
</evidence>
<dbReference type="InterPro" id="IPR001296">
    <property type="entry name" value="Glyco_trans_1"/>
</dbReference>
<reference evidence="3 4" key="1">
    <citation type="submission" date="2018-04" db="EMBL/GenBank/DDBJ databases">
        <title>Genomic Encyclopedia of Archaeal and Bacterial Type Strains, Phase II (KMG-II): from individual species to whole genera.</title>
        <authorList>
            <person name="Goeker M."/>
        </authorList>
    </citation>
    <scope>NUCLEOTIDE SEQUENCE [LARGE SCALE GENOMIC DNA]</scope>
    <source>
        <strain evidence="3 4">DSM 23082</strain>
    </source>
</reference>
<dbReference type="SUPFAM" id="SSF53756">
    <property type="entry name" value="UDP-Glycosyltransferase/glycogen phosphorylase"/>
    <property type="match status" value="1"/>
</dbReference>
<proteinExistence type="predicted"/>
<organism evidence="3 4">
    <name type="scientific">Christiangramia gaetbulicola</name>
    <dbReference type="NCBI Taxonomy" id="703340"/>
    <lineage>
        <taxon>Bacteria</taxon>
        <taxon>Pseudomonadati</taxon>
        <taxon>Bacteroidota</taxon>
        <taxon>Flavobacteriia</taxon>
        <taxon>Flavobacteriales</taxon>
        <taxon>Flavobacteriaceae</taxon>
        <taxon>Christiangramia</taxon>
    </lineage>
</organism>
<dbReference type="CDD" id="cd03801">
    <property type="entry name" value="GT4_PimA-like"/>
    <property type="match status" value="1"/>
</dbReference>
<dbReference type="PANTHER" id="PTHR45947">
    <property type="entry name" value="SULFOQUINOVOSYL TRANSFERASE SQD2"/>
    <property type="match status" value="1"/>
</dbReference>
<dbReference type="EMBL" id="QBKQ01000003">
    <property type="protein sequence ID" value="PTX42363.1"/>
    <property type="molecule type" value="Genomic_DNA"/>
</dbReference>
<dbReference type="Proteomes" id="UP000244174">
    <property type="component" value="Unassembled WGS sequence"/>
</dbReference>
<protein>
    <submittedName>
        <fullName evidence="3">Glycosyltransferase involved in cell wall biosynthesis</fullName>
    </submittedName>
</protein>
<feature type="domain" description="Glycosyltransferase subfamily 4-like N-terminal" evidence="2">
    <location>
        <begin position="18"/>
        <end position="173"/>
    </location>
</feature>
<dbReference type="OrthoDB" id="1522162at2"/>
<dbReference type="GO" id="GO:0016757">
    <property type="term" value="F:glycosyltransferase activity"/>
    <property type="evidence" value="ECO:0007669"/>
    <property type="project" value="InterPro"/>
</dbReference>
<dbReference type="Pfam" id="PF13439">
    <property type="entry name" value="Glyco_transf_4"/>
    <property type="match status" value="1"/>
</dbReference>
<evidence type="ECO:0000313" key="3">
    <source>
        <dbReference type="EMBL" id="PTX42363.1"/>
    </source>
</evidence>
<dbReference type="InterPro" id="IPR050194">
    <property type="entry name" value="Glycosyltransferase_grp1"/>
</dbReference>
<dbReference type="InterPro" id="IPR028098">
    <property type="entry name" value="Glyco_trans_4-like_N"/>
</dbReference>
<sequence>MLNDHKIKILHLSAVKNWGGGENHIENLCSELNEIDPEIENTILCVRNSAFHKKIKNSRFQVESAPLTIKMDLRYAGKILSLSKKQKIDLIHIHDSTALTLAIMATKLGKLPPYVLSKKTSFPIKDRGRTLYKYNHENIKRIFCVSKETQRITSEKIEDPSKLTTIYHGTSLDKKNKHSLDLREEFKIPGSKVLVGTIANHIRAKNLNTWIEMIDYLVNRKKINDFHFVLIGSHTNRTPAYKDKLKKLGLLKQVSITGFIENASALIPQFDISILTSQSEGVPQFIFESFYYKVPVVSTNVGGIPEIIEYDINGMLTNPHEPQSLADKLIALSQDKVLRNKFAERSYKKLIENFTTRKMAEQTLAEYKKVLYGTNGTGN</sequence>
<dbReference type="Gene3D" id="3.40.50.2000">
    <property type="entry name" value="Glycogen Phosphorylase B"/>
    <property type="match status" value="2"/>
</dbReference>
<keyword evidence="4" id="KW-1185">Reference proteome</keyword>
<name>A0A2T6AEX7_9FLAO</name>
<comment type="caution">
    <text evidence="3">The sequence shown here is derived from an EMBL/GenBank/DDBJ whole genome shotgun (WGS) entry which is preliminary data.</text>
</comment>
<accession>A0A2T6AEX7</accession>
<evidence type="ECO:0000313" key="4">
    <source>
        <dbReference type="Proteomes" id="UP000244174"/>
    </source>
</evidence>
<feature type="domain" description="Glycosyl transferase family 1" evidence="1">
    <location>
        <begin position="182"/>
        <end position="348"/>
    </location>
</feature>
<dbReference type="AlphaFoldDB" id="A0A2T6AEX7"/>